<dbReference type="InterPro" id="IPR011990">
    <property type="entry name" value="TPR-like_helical_dom_sf"/>
</dbReference>
<feature type="non-terminal residue" evidence="2">
    <location>
        <position position="312"/>
    </location>
</feature>
<dbReference type="SMART" id="SM00671">
    <property type="entry name" value="SEL1"/>
    <property type="match status" value="6"/>
</dbReference>
<organism evidence="2 3">
    <name type="scientific">Neocallimastix californiae</name>
    <dbReference type="NCBI Taxonomy" id="1754190"/>
    <lineage>
        <taxon>Eukaryota</taxon>
        <taxon>Fungi</taxon>
        <taxon>Fungi incertae sedis</taxon>
        <taxon>Chytridiomycota</taxon>
        <taxon>Chytridiomycota incertae sedis</taxon>
        <taxon>Neocallimastigomycetes</taxon>
        <taxon>Neocallimastigales</taxon>
        <taxon>Neocallimastigaceae</taxon>
        <taxon>Neocallimastix</taxon>
    </lineage>
</organism>
<reference evidence="2 3" key="1">
    <citation type="submission" date="2016-08" db="EMBL/GenBank/DDBJ databases">
        <title>A Parts List for Fungal Cellulosomes Revealed by Comparative Genomics.</title>
        <authorList>
            <consortium name="DOE Joint Genome Institute"/>
            <person name="Haitjema C.H."/>
            <person name="Gilmore S.P."/>
            <person name="Henske J.K."/>
            <person name="Solomon K.V."/>
            <person name="De Groot R."/>
            <person name="Kuo A."/>
            <person name="Mondo S.J."/>
            <person name="Salamov A.A."/>
            <person name="Labutti K."/>
            <person name="Zhao Z."/>
            <person name="Chiniquy J."/>
            <person name="Barry K."/>
            <person name="Brewer H.M."/>
            <person name="Purvine S.O."/>
            <person name="Wright A.T."/>
            <person name="Boxma B."/>
            <person name="Van Alen T."/>
            <person name="Hackstein J.H."/>
            <person name="Baker S.E."/>
            <person name="Grigoriev I.V."/>
            <person name="O'Malley M.A."/>
        </authorList>
    </citation>
    <scope>NUCLEOTIDE SEQUENCE [LARGE SCALE GENOMIC DNA]</scope>
    <source>
        <strain evidence="2 3">G1</strain>
    </source>
</reference>
<evidence type="ECO:0000256" key="1">
    <source>
        <dbReference type="ARBA" id="ARBA00022737"/>
    </source>
</evidence>
<evidence type="ECO:0000313" key="3">
    <source>
        <dbReference type="Proteomes" id="UP000193920"/>
    </source>
</evidence>
<gene>
    <name evidence="2" type="ORF">LY90DRAFT_377272</name>
</gene>
<dbReference type="Proteomes" id="UP000193920">
    <property type="component" value="Unassembled WGS sequence"/>
</dbReference>
<dbReference type="OrthoDB" id="2384430at2759"/>
<comment type="caution">
    <text evidence="2">The sequence shown here is derived from an EMBL/GenBank/DDBJ whole genome shotgun (WGS) entry which is preliminary data.</text>
</comment>
<accession>A0A1Y2EZW4</accession>
<dbReference type="InterPro" id="IPR051726">
    <property type="entry name" value="Chitin_Synth_Reg"/>
</dbReference>
<sequence length="312" mass="35524">MVRSVNEEKAFKRKAHSIRNPHERCKFLVSEFITLSSYPRNKTREKTIKKLLVSLSGANCPEAFLYLGKFYYLPNSNYEKAYNAFRNSIKNKYPLAYYEIGYMVENGYGCRKSKEKAVSCYMKAASCGSIDAMYRLGSAYLYRELGLNSVPKGIKYLDKATVLGHGEAAYKLSNIYETGIEGYLDKSENLALHYLQESAELSYTPALDKLGWTYENGRLGNVKDSSKAFYYYMKASNNGYSQSMYSLAGLIMDNANIDDRLAYDWMLKATMVTEPLNKAFYGMGVFYEYGVGVAKNLVAALDWYKKARDNNV</sequence>
<proteinExistence type="predicted"/>
<name>A0A1Y2EZW4_9FUNG</name>
<protein>
    <submittedName>
        <fullName evidence="2">HCP-like protein</fullName>
    </submittedName>
</protein>
<keyword evidence="3" id="KW-1185">Reference proteome</keyword>
<dbReference type="STRING" id="1754190.A0A1Y2EZW4"/>
<evidence type="ECO:0000313" key="2">
    <source>
        <dbReference type="EMBL" id="ORY77181.1"/>
    </source>
</evidence>
<dbReference type="AlphaFoldDB" id="A0A1Y2EZW4"/>
<dbReference type="Gene3D" id="1.25.40.10">
    <property type="entry name" value="Tetratricopeptide repeat domain"/>
    <property type="match status" value="2"/>
</dbReference>
<dbReference type="EMBL" id="MCOG01000020">
    <property type="protein sequence ID" value="ORY77181.1"/>
    <property type="molecule type" value="Genomic_DNA"/>
</dbReference>
<dbReference type="SUPFAM" id="SSF81901">
    <property type="entry name" value="HCP-like"/>
    <property type="match status" value="2"/>
</dbReference>
<dbReference type="Pfam" id="PF08238">
    <property type="entry name" value="Sel1"/>
    <property type="match status" value="6"/>
</dbReference>
<dbReference type="InterPro" id="IPR006597">
    <property type="entry name" value="Sel1-like"/>
</dbReference>
<dbReference type="PANTHER" id="PTHR46430">
    <property type="entry name" value="PROTEIN SKT5-RELATED"/>
    <property type="match status" value="1"/>
</dbReference>
<keyword evidence="1" id="KW-0677">Repeat</keyword>